<dbReference type="GO" id="GO:0016874">
    <property type="term" value="F:ligase activity"/>
    <property type="evidence" value="ECO:0007669"/>
    <property type="project" value="UniProtKB-KW"/>
</dbReference>
<dbReference type="PROSITE" id="PS51873">
    <property type="entry name" value="TRIAD"/>
    <property type="match status" value="1"/>
</dbReference>
<gene>
    <name evidence="13" type="ORF">HannXRQ_Chr04g0127751</name>
    <name evidence="12" type="ORF">HanXRQr2_Chr04g0191221</name>
</gene>
<dbReference type="InParanoid" id="A0A251V3T3"/>
<proteinExistence type="predicted"/>
<dbReference type="InterPro" id="IPR013083">
    <property type="entry name" value="Znf_RING/FYVE/PHD"/>
</dbReference>
<dbReference type="OMA" id="CSEEYPL"/>
<dbReference type="Gene3D" id="3.30.40.10">
    <property type="entry name" value="Zinc/RING finger domain, C3HC4 (zinc finger)"/>
    <property type="match status" value="1"/>
</dbReference>
<dbReference type="GO" id="GO:0061630">
    <property type="term" value="F:ubiquitin protein ligase activity"/>
    <property type="evidence" value="ECO:0000318"/>
    <property type="project" value="GO_Central"/>
</dbReference>
<keyword evidence="9" id="KW-0862">Zinc</keyword>
<evidence type="ECO:0000313" key="14">
    <source>
        <dbReference type="Proteomes" id="UP000215914"/>
    </source>
</evidence>
<name>A0A251V3T3_HELAN</name>
<evidence type="ECO:0000256" key="2">
    <source>
        <dbReference type="ARBA" id="ARBA00001947"/>
    </source>
</evidence>
<evidence type="ECO:0000256" key="8">
    <source>
        <dbReference type="ARBA" id="ARBA00022786"/>
    </source>
</evidence>
<keyword evidence="4" id="KW-0808">Transferase</keyword>
<dbReference type="Gramene" id="mRNA:HanXRQr2_Chr04g0191221">
    <property type="protein sequence ID" value="CDS:HanXRQr2_Chr04g0191221.1"/>
    <property type="gene ID" value="HanXRQr2_Chr04g0191221"/>
</dbReference>
<dbReference type="EMBL" id="CM007893">
    <property type="protein sequence ID" value="OTG29949.1"/>
    <property type="molecule type" value="Genomic_DNA"/>
</dbReference>
<evidence type="ECO:0000256" key="9">
    <source>
        <dbReference type="ARBA" id="ARBA00022833"/>
    </source>
</evidence>
<evidence type="ECO:0000256" key="4">
    <source>
        <dbReference type="ARBA" id="ARBA00022679"/>
    </source>
</evidence>
<organism evidence="13 14">
    <name type="scientific">Helianthus annuus</name>
    <name type="common">Common sunflower</name>
    <dbReference type="NCBI Taxonomy" id="4232"/>
    <lineage>
        <taxon>Eukaryota</taxon>
        <taxon>Viridiplantae</taxon>
        <taxon>Streptophyta</taxon>
        <taxon>Embryophyta</taxon>
        <taxon>Tracheophyta</taxon>
        <taxon>Spermatophyta</taxon>
        <taxon>Magnoliopsida</taxon>
        <taxon>eudicotyledons</taxon>
        <taxon>Gunneridae</taxon>
        <taxon>Pentapetalae</taxon>
        <taxon>asterids</taxon>
        <taxon>campanulids</taxon>
        <taxon>Asterales</taxon>
        <taxon>Asteraceae</taxon>
        <taxon>Asteroideae</taxon>
        <taxon>Heliantheae alliance</taxon>
        <taxon>Heliantheae</taxon>
        <taxon>Helianthus</taxon>
    </lineage>
</organism>
<evidence type="ECO:0000256" key="7">
    <source>
        <dbReference type="ARBA" id="ARBA00022771"/>
    </source>
</evidence>
<comment type="catalytic activity">
    <reaction evidence="1">
        <text>[E2 ubiquitin-conjugating enzyme]-S-ubiquitinyl-L-cysteine + [acceptor protein]-L-lysine = [E2 ubiquitin-conjugating enzyme]-L-cysteine + [acceptor protein]-N(6)-ubiquitinyl-L-lysine.</text>
        <dbReference type="EC" id="2.3.2.31"/>
    </reaction>
</comment>
<evidence type="ECO:0000256" key="6">
    <source>
        <dbReference type="ARBA" id="ARBA00022737"/>
    </source>
</evidence>
<evidence type="ECO:0000256" key="1">
    <source>
        <dbReference type="ARBA" id="ARBA00001798"/>
    </source>
</evidence>
<evidence type="ECO:0000313" key="12">
    <source>
        <dbReference type="EMBL" id="KAF5812316.1"/>
    </source>
</evidence>
<evidence type="ECO:0000313" key="13">
    <source>
        <dbReference type="EMBL" id="OTG29949.1"/>
    </source>
</evidence>
<keyword evidence="5" id="KW-0479">Metal-binding</keyword>
<dbReference type="InterPro" id="IPR031127">
    <property type="entry name" value="E3_UB_ligase_RBR"/>
</dbReference>
<keyword evidence="8" id="KW-0833">Ubl conjugation pathway</keyword>
<evidence type="ECO:0000259" key="11">
    <source>
        <dbReference type="PROSITE" id="PS51873"/>
    </source>
</evidence>
<dbReference type="SMART" id="SM00647">
    <property type="entry name" value="IBR"/>
    <property type="match status" value="1"/>
</dbReference>
<feature type="domain" description="RING-type" evidence="11">
    <location>
        <begin position="29"/>
        <end position="213"/>
    </location>
</feature>
<dbReference type="Pfam" id="PF01485">
    <property type="entry name" value="IBR"/>
    <property type="match status" value="1"/>
</dbReference>
<dbReference type="STRING" id="4232.A0A251V3T3"/>
<dbReference type="SUPFAM" id="SSF57850">
    <property type="entry name" value="RING/U-box"/>
    <property type="match status" value="2"/>
</dbReference>
<dbReference type="AlphaFoldDB" id="A0A251V3T3"/>
<accession>A0A251V3T3</accession>
<keyword evidence="13" id="KW-0436">Ligase</keyword>
<reference evidence="12" key="3">
    <citation type="submission" date="2020-06" db="EMBL/GenBank/DDBJ databases">
        <title>Helianthus annuus Genome sequencing and assembly Release 2.</title>
        <authorList>
            <person name="Gouzy J."/>
            <person name="Langlade N."/>
            <person name="Munos S."/>
        </authorList>
    </citation>
    <scope>NUCLEOTIDE SEQUENCE</scope>
    <source>
        <tissue evidence="12">Leaves</tissue>
    </source>
</reference>
<feature type="region of interest" description="Disordered" evidence="10">
    <location>
        <begin position="1"/>
        <end position="23"/>
    </location>
</feature>
<keyword evidence="7" id="KW-0863">Zinc-finger</keyword>
<sequence>MGNVNKKPQQKSETKKEHEDQESSSSSLLTFTCAICFEPVTLPNTKFENSNRCVDHSFCMDCMIKYIHVKLQDNVSDIKCPSLTCDHSLEPLSFRPKIPHQLFDKWCDVLCESAVLALDRVYCPNRECSALMINECGGGGSLKRCVCPSCKKPFCFRCKVPWHVGYACEDSRETMDQNDVAFGVLLERKKWMRCPKCRHCVELVKGCEIVRCR</sequence>
<evidence type="ECO:0000256" key="10">
    <source>
        <dbReference type="SAM" id="MobiDB-lite"/>
    </source>
</evidence>
<dbReference type="PANTHER" id="PTHR11685">
    <property type="entry name" value="RBR FAMILY RING FINGER AND IBR DOMAIN-CONTAINING"/>
    <property type="match status" value="1"/>
</dbReference>
<dbReference type="InterPro" id="IPR044066">
    <property type="entry name" value="TRIAD_supradom"/>
</dbReference>
<dbReference type="EMBL" id="MNCJ02000319">
    <property type="protein sequence ID" value="KAF5812316.1"/>
    <property type="molecule type" value="Genomic_DNA"/>
</dbReference>
<dbReference type="GO" id="GO:0000151">
    <property type="term" value="C:ubiquitin ligase complex"/>
    <property type="evidence" value="ECO:0000318"/>
    <property type="project" value="GO_Central"/>
</dbReference>
<reference evidence="12 14" key="1">
    <citation type="journal article" date="2017" name="Nature">
        <title>The sunflower genome provides insights into oil metabolism, flowering and Asterid evolution.</title>
        <authorList>
            <person name="Badouin H."/>
            <person name="Gouzy J."/>
            <person name="Grassa C.J."/>
            <person name="Murat F."/>
            <person name="Staton S.E."/>
            <person name="Cottret L."/>
            <person name="Lelandais-Briere C."/>
            <person name="Owens G.L."/>
            <person name="Carrere S."/>
            <person name="Mayjonade B."/>
            <person name="Legrand L."/>
            <person name="Gill N."/>
            <person name="Kane N.C."/>
            <person name="Bowers J.E."/>
            <person name="Hubner S."/>
            <person name="Bellec A."/>
            <person name="Berard A."/>
            <person name="Berges H."/>
            <person name="Blanchet N."/>
            <person name="Boniface M.C."/>
            <person name="Brunel D."/>
            <person name="Catrice O."/>
            <person name="Chaidir N."/>
            <person name="Claudel C."/>
            <person name="Donnadieu C."/>
            <person name="Faraut T."/>
            <person name="Fievet G."/>
            <person name="Helmstetter N."/>
            <person name="King M."/>
            <person name="Knapp S.J."/>
            <person name="Lai Z."/>
            <person name="Le Paslier M.C."/>
            <person name="Lippi Y."/>
            <person name="Lorenzon L."/>
            <person name="Mandel J.R."/>
            <person name="Marage G."/>
            <person name="Marchand G."/>
            <person name="Marquand E."/>
            <person name="Bret-Mestries E."/>
            <person name="Morien E."/>
            <person name="Nambeesan S."/>
            <person name="Nguyen T."/>
            <person name="Pegot-Espagnet P."/>
            <person name="Pouilly N."/>
            <person name="Raftis F."/>
            <person name="Sallet E."/>
            <person name="Schiex T."/>
            <person name="Thomas J."/>
            <person name="Vandecasteele C."/>
            <person name="Vares D."/>
            <person name="Vear F."/>
            <person name="Vautrin S."/>
            <person name="Crespi M."/>
            <person name="Mangin B."/>
            <person name="Burke J.M."/>
            <person name="Salse J."/>
            <person name="Munos S."/>
            <person name="Vincourt P."/>
            <person name="Rieseberg L.H."/>
            <person name="Langlade N.B."/>
        </authorList>
    </citation>
    <scope>NUCLEOTIDE SEQUENCE [LARGE SCALE GENOMIC DNA]</scope>
    <source>
        <strain evidence="14">cv. SF193</strain>
        <tissue evidence="12">Leaves</tissue>
    </source>
</reference>
<dbReference type="GO" id="GO:0016567">
    <property type="term" value="P:protein ubiquitination"/>
    <property type="evidence" value="ECO:0007669"/>
    <property type="project" value="UniProtKB-UniPathway"/>
</dbReference>
<keyword evidence="14" id="KW-1185">Reference proteome</keyword>
<dbReference type="GO" id="GO:0005737">
    <property type="term" value="C:cytoplasm"/>
    <property type="evidence" value="ECO:0000318"/>
    <property type="project" value="GO_Central"/>
</dbReference>
<dbReference type="GO" id="GO:0008270">
    <property type="term" value="F:zinc ion binding"/>
    <property type="evidence" value="ECO:0007669"/>
    <property type="project" value="UniProtKB-KW"/>
</dbReference>
<reference evidence="13" key="2">
    <citation type="submission" date="2017-02" db="EMBL/GenBank/DDBJ databases">
        <title>Sunflower complete genome.</title>
        <authorList>
            <person name="Langlade N."/>
            <person name="Munos S."/>
        </authorList>
    </citation>
    <scope>NUCLEOTIDE SEQUENCE [LARGE SCALE GENOMIC DNA]</scope>
    <source>
        <tissue evidence="13">Leaves</tissue>
    </source>
</reference>
<dbReference type="UniPathway" id="UPA00143"/>
<keyword evidence="6" id="KW-0677">Repeat</keyword>
<dbReference type="GO" id="GO:0031624">
    <property type="term" value="F:ubiquitin conjugating enzyme binding"/>
    <property type="evidence" value="ECO:0000318"/>
    <property type="project" value="GO_Central"/>
</dbReference>
<evidence type="ECO:0000256" key="3">
    <source>
        <dbReference type="ARBA" id="ARBA00012251"/>
    </source>
</evidence>
<comment type="cofactor">
    <cofactor evidence="2">
        <name>Zn(2+)</name>
        <dbReference type="ChEBI" id="CHEBI:29105"/>
    </cofactor>
</comment>
<dbReference type="GO" id="GO:0006511">
    <property type="term" value="P:ubiquitin-dependent protein catabolic process"/>
    <property type="evidence" value="ECO:0000318"/>
    <property type="project" value="GO_Central"/>
</dbReference>
<evidence type="ECO:0000256" key="5">
    <source>
        <dbReference type="ARBA" id="ARBA00022723"/>
    </source>
</evidence>
<dbReference type="Proteomes" id="UP000215914">
    <property type="component" value="Chromosome 4"/>
</dbReference>
<dbReference type="InterPro" id="IPR002867">
    <property type="entry name" value="IBR_dom"/>
</dbReference>
<protein>
    <recommendedName>
        <fullName evidence="3">RBR-type E3 ubiquitin transferase</fullName>
        <ecNumber evidence="3">2.3.2.31</ecNumber>
    </recommendedName>
</protein>
<feature type="compositionally biased region" description="Basic and acidic residues" evidence="10">
    <location>
        <begin position="10"/>
        <end position="21"/>
    </location>
</feature>
<dbReference type="EC" id="2.3.2.31" evidence="3"/>